<evidence type="ECO:0000313" key="2">
    <source>
        <dbReference type="EMBL" id="KAJ7702048.1"/>
    </source>
</evidence>
<proteinExistence type="predicted"/>
<comment type="caution">
    <text evidence="2">The sequence shown here is derived from an EMBL/GenBank/DDBJ whole genome shotgun (WGS) entry which is preliminary data.</text>
</comment>
<gene>
    <name evidence="2" type="ORF">B0H16DRAFT_1640228</name>
</gene>
<reference evidence="2" key="1">
    <citation type="submission" date="2023-03" db="EMBL/GenBank/DDBJ databases">
        <title>Massive genome expansion in bonnet fungi (Mycena s.s.) driven by repeated elements and novel gene families across ecological guilds.</title>
        <authorList>
            <consortium name="Lawrence Berkeley National Laboratory"/>
            <person name="Harder C.B."/>
            <person name="Miyauchi S."/>
            <person name="Viragh M."/>
            <person name="Kuo A."/>
            <person name="Thoen E."/>
            <person name="Andreopoulos B."/>
            <person name="Lu D."/>
            <person name="Skrede I."/>
            <person name="Drula E."/>
            <person name="Henrissat B."/>
            <person name="Morin E."/>
            <person name="Kohler A."/>
            <person name="Barry K."/>
            <person name="LaButti K."/>
            <person name="Morin E."/>
            <person name="Salamov A."/>
            <person name="Lipzen A."/>
            <person name="Mereny Z."/>
            <person name="Hegedus B."/>
            <person name="Baldrian P."/>
            <person name="Stursova M."/>
            <person name="Weitz H."/>
            <person name="Taylor A."/>
            <person name="Grigoriev I.V."/>
            <person name="Nagy L.G."/>
            <person name="Martin F."/>
            <person name="Kauserud H."/>
        </authorList>
    </citation>
    <scope>NUCLEOTIDE SEQUENCE</scope>
    <source>
        <strain evidence="2">CBHHK182m</strain>
    </source>
</reference>
<protein>
    <submittedName>
        <fullName evidence="2">Uncharacterized protein</fullName>
    </submittedName>
</protein>
<keyword evidence="3" id="KW-1185">Reference proteome</keyword>
<dbReference type="AlphaFoldDB" id="A0AAD7DXE3"/>
<name>A0AAD7DXE3_9AGAR</name>
<dbReference type="EMBL" id="JARKIB010000521">
    <property type="protein sequence ID" value="KAJ7702048.1"/>
    <property type="molecule type" value="Genomic_DNA"/>
</dbReference>
<feature type="signal peptide" evidence="1">
    <location>
        <begin position="1"/>
        <end position="18"/>
    </location>
</feature>
<evidence type="ECO:0000256" key="1">
    <source>
        <dbReference type="SAM" id="SignalP"/>
    </source>
</evidence>
<accession>A0AAD7DXE3</accession>
<keyword evidence="1" id="KW-0732">Signal</keyword>
<evidence type="ECO:0000313" key="3">
    <source>
        <dbReference type="Proteomes" id="UP001215598"/>
    </source>
</evidence>
<sequence length="173" mass="19088">MPHFKHRLLLELLPQLLAGLGQDDSHVSAISLACICISQPLPRQPASCPYRATQSAPSTCFGTSTSPPPRPSPLLPACHGTLVHHRPEDAAVADDSQVRLFTHRRVHLPSHSWVLHPPSPRRVRVLLSQTQSRSGRTSTWILNRRTRARIIISRECGGQQRDGVDGGGGERMR</sequence>
<organism evidence="2 3">
    <name type="scientific">Mycena metata</name>
    <dbReference type="NCBI Taxonomy" id="1033252"/>
    <lineage>
        <taxon>Eukaryota</taxon>
        <taxon>Fungi</taxon>
        <taxon>Dikarya</taxon>
        <taxon>Basidiomycota</taxon>
        <taxon>Agaricomycotina</taxon>
        <taxon>Agaricomycetes</taxon>
        <taxon>Agaricomycetidae</taxon>
        <taxon>Agaricales</taxon>
        <taxon>Marasmiineae</taxon>
        <taxon>Mycenaceae</taxon>
        <taxon>Mycena</taxon>
    </lineage>
</organism>
<feature type="chain" id="PRO_5041913023" evidence="1">
    <location>
        <begin position="19"/>
        <end position="173"/>
    </location>
</feature>
<dbReference type="Proteomes" id="UP001215598">
    <property type="component" value="Unassembled WGS sequence"/>
</dbReference>